<dbReference type="Proteomes" id="UP001652625">
    <property type="component" value="Chromosome 15"/>
</dbReference>
<dbReference type="Pfam" id="PF04097">
    <property type="entry name" value="Nic96"/>
    <property type="match status" value="1"/>
</dbReference>
<evidence type="ECO:0000256" key="4">
    <source>
        <dbReference type="ARBA" id="ARBA00023242"/>
    </source>
</evidence>
<protein>
    <recommendedName>
        <fullName evidence="5">Nuclear pore protein</fullName>
    </recommendedName>
</protein>
<dbReference type="GeneID" id="136072096"/>
<dbReference type="RefSeq" id="XP_065676431.1">
    <property type="nucleotide sequence ID" value="XM_065820359.1"/>
</dbReference>
<proteinExistence type="inferred from homology"/>
<organism evidence="6 7">
    <name type="scientific">Hydra vulgaris</name>
    <name type="common">Hydra</name>
    <name type="synonym">Hydra attenuata</name>
    <dbReference type="NCBI Taxonomy" id="6087"/>
    <lineage>
        <taxon>Eukaryota</taxon>
        <taxon>Metazoa</taxon>
        <taxon>Cnidaria</taxon>
        <taxon>Hydrozoa</taxon>
        <taxon>Hydroidolina</taxon>
        <taxon>Anthoathecata</taxon>
        <taxon>Aplanulata</taxon>
        <taxon>Hydridae</taxon>
        <taxon>Hydra</taxon>
    </lineage>
</organism>
<comment type="subcellular location">
    <subcellularLocation>
        <location evidence="1 5">Nucleus</location>
        <location evidence="1 5">Nuclear pore complex</location>
    </subcellularLocation>
</comment>
<comment type="similarity">
    <text evidence="2 5">Belongs to the nucleoporin interacting component (NIC) family.</text>
</comment>
<keyword evidence="3 5" id="KW-0906">Nuclear pore complex</keyword>
<sequence>MDISFSDLLHRAEQLTADMETGSELPRIERNFPQLAEASNRLLSKTWGNVDEASDVKASLLLSSRGVELPKLSQRLESLDATKTFEPIEPILETDIQSFLKNERENAILATIEETKRKTFENAEKKFWNSLEDEWEREKQKILNSLLTAGKESMVFPLESNRFEEFILTKGRSSLTAIEMSFARQLFVCNEMTIQKQKGCFLNAFKQVGQKCEDQNAKNIWILLEQLLNDIPLNEQNVRKLRQSNVFQNILVKSSKKFLEDRYRVFIEKCVFDNLQQACLGGVPGLYNLALSFLKIKLSSNLTGFEDGTINGVPVWPLVYFCLRCGDVKATEQAAEALPPQYSDFKASLKEFLSSPDNRLHTNNESKLRLQYKRSIRSSSDPFKRILFCIVGQCDNTDSHSEVIKKTEDYLWLKLNQVQFEDPLQNQETVTLQYLQKLLLEEYGETHFKAYDQPYLYCQVLFLTGQFEAGIEFLSRIDHCRCHAVHLAIVLQSYNLLLMPDLIHTQLLSVDPLDPPPLKRLNFARLITIYTRKFEITDPREALEYFFLLRGLTGPNGQNLFASCISELALETREFETILGCIKADGTKKPGCISKFKVDVSNIVCTVAKDAESKGQFEDAAMLYDLADNHEKVLELLTTLLSQLVSLANSPQSSRERIQILARSVAERYKTHGHNGSRTRSSTFYLLIDLMYFFDLYHEQQFDTALDTIQKIKLIPLKPDEVEQKVTSFKQYSDEVRQCLPDVLLATMSILYGKYKKCKMGAQANIISISKEKEDSYLKSIRNEARSLVTFAGLLPYRMPGDSNARLVQMEIMMN</sequence>
<evidence type="ECO:0000256" key="5">
    <source>
        <dbReference type="RuleBase" id="RU364035"/>
    </source>
</evidence>
<evidence type="ECO:0000313" key="7">
    <source>
        <dbReference type="RefSeq" id="XP_065676431.1"/>
    </source>
</evidence>
<evidence type="ECO:0000256" key="1">
    <source>
        <dbReference type="ARBA" id="ARBA00004567"/>
    </source>
</evidence>
<keyword evidence="5" id="KW-0653">Protein transport</keyword>
<reference evidence="7" key="1">
    <citation type="submission" date="2025-08" db="UniProtKB">
        <authorList>
            <consortium name="RefSeq"/>
        </authorList>
    </citation>
    <scope>IDENTIFICATION</scope>
</reference>
<name>A0ABM4DPC8_HYDVU</name>
<accession>A0ABM4DPC8</accession>
<keyword evidence="6" id="KW-1185">Reference proteome</keyword>
<keyword evidence="5" id="KW-0811">Translocation</keyword>
<evidence type="ECO:0000256" key="3">
    <source>
        <dbReference type="ARBA" id="ARBA00023132"/>
    </source>
</evidence>
<keyword evidence="5" id="KW-0472">Membrane</keyword>
<keyword evidence="5" id="KW-0813">Transport</keyword>
<keyword evidence="4 5" id="KW-0539">Nucleus</keyword>
<evidence type="ECO:0000256" key="2">
    <source>
        <dbReference type="ARBA" id="ARBA00010186"/>
    </source>
</evidence>
<dbReference type="PANTHER" id="PTHR11225">
    <property type="entry name" value="NUCLEAR PORE COMPLEX PROTEIN NUP93 NUCLEOPORIN NUP93 DEAD EYE PROTEIN"/>
    <property type="match status" value="1"/>
</dbReference>
<keyword evidence="5" id="KW-0509">mRNA transport</keyword>
<dbReference type="PANTHER" id="PTHR11225:SF4">
    <property type="entry name" value="NUCLEAR PORE COMPLEX PROTEIN NUP93"/>
    <property type="match status" value="1"/>
</dbReference>
<gene>
    <name evidence="7" type="primary">LOC136072096</name>
</gene>
<evidence type="ECO:0000313" key="6">
    <source>
        <dbReference type="Proteomes" id="UP001652625"/>
    </source>
</evidence>
<dbReference type="InterPro" id="IPR007231">
    <property type="entry name" value="Nucleoporin_int_Nup93/Nic96"/>
</dbReference>